<dbReference type="InterPro" id="IPR000182">
    <property type="entry name" value="GNAT_dom"/>
</dbReference>
<dbReference type="InterPro" id="IPR016181">
    <property type="entry name" value="Acyl_CoA_acyltransferase"/>
</dbReference>
<accession>A0ABU2AGG8</accession>
<evidence type="ECO:0000259" key="1">
    <source>
        <dbReference type="PROSITE" id="PS51186"/>
    </source>
</evidence>
<feature type="domain" description="N-acetyltransferase" evidence="1">
    <location>
        <begin position="1"/>
        <end position="131"/>
    </location>
</feature>
<organism evidence="2 3">
    <name type="scientific">Roseateles asaccharophilus</name>
    <dbReference type="NCBI Taxonomy" id="582607"/>
    <lineage>
        <taxon>Bacteria</taxon>
        <taxon>Pseudomonadati</taxon>
        <taxon>Pseudomonadota</taxon>
        <taxon>Betaproteobacteria</taxon>
        <taxon>Burkholderiales</taxon>
        <taxon>Sphaerotilaceae</taxon>
        <taxon>Roseateles</taxon>
    </lineage>
</organism>
<gene>
    <name evidence="2" type="ORF">J2X21_004208</name>
</gene>
<dbReference type="PROSITE" id="PS51186">
    <property type="entry name" value="GNAT"/>
    <property type="match status" value="1"/>
</dbReference>
<dbReference type="PANTHER" id="PTHR43233">
    <property type="entry name" value="FAMILY N-ACETYLTRANSFERASE, PUTATIVE (AFU_ORTHOLOGUE AFUA_6G03350)-RELATED"/>
    <property type="match status" value="1"/>
</dbReference>
<evidence type="ECO:0000313" key="2">
    <source>
        <dbReference type="EMBL" id="MDR7335043.1"/>
    </source>
</evidence>
<protein>
    <submittedName>
        <fullName evidence="2">Ribosomal protein S18 acetylase RimI-like enzyme</fullName>
    </submittedName>
</protein>
<evidence type="ECO:0000313" key="3">
    <source>
        <dbReference type="Proteomes" id="UP001180825"/>
    </source>
</evidence>
<dbReference type="CDD" id="cd04301">
    <property type="entry name" value="NAT_SF"/>
    <property type="match status" value="1"/>
</dbReference>
<dbReference type="SUPFAM" id="SSF55729">
    <property type="entry name" value="Acyl-CoA N-acyltransferases (Nat)"/>
    <property type="match status" value="1"/>
</dbReference>
<sequence>MEIRPIQPDEVEAARQLLMDNAWGPRVQDAEVFRLLLERSQTTLVAVEGTQVVGFLRAITDGLFNGYISMVVVAASHRGRGIGSALVRTAMGDNDRMTWVLRAGRDGVSAFYEKLGFGVSEVAMERPGLRR</sequence>
<dbReference type="EMBL" id="JAVDXV010000009">
    <property type="protein sequence ID" value="MDR7335043.1"/>
    <property type="molecule type" value="Genomic_DNA"/>
</dbReference>
<dbReference type="RefSeq" id="WP_310331861.1">
    <property type="nucleotide sequence ID" value="NZ_JAVDXV010000009.1"/>
</dbReference>
<dbReference type="PANTHER" id="PTHR43233:SF1">
    <property type="entry name" value="FAMILY N-ACETYLTRANSFERASE, PUTATIVE (AFU_ORTHOLOGUE AFUA_6G03350)-RELATED"/>
    <property type="match status" value="1"/>
</dbReference>
<dbReference type="Gene3D" id="3.40.630.30">
    <property type="match status" value="1"/>
</dbReference>
<dbReference type="Pfam" id="PF13508">
    <property type="entry name" value="Acetyltransf_7"/>
    <property type="match status" value="1"/>
</dbReference>
<keyword evidence="3" id="KW-1185">Reference proteome</keyword>
<comment type="caution">
    <text evidence="2">The sequence shown here is derived from an EMBL/GenBank/DDBJ whole genome shotgun (WGS) entry which is preliminary data.</text>
</comment>
<name>A0ABU2AGG8_9BURK</name>
<dbReference type="InterPro" id="IPR053144">
    <property type="entry name" value="Acetyltransferase_Butenolide"/>
</dbReference>
<dbReference type="Proteomes" id="UP001180825">
    <property type="component" value="Unassembled WGS sequence"/>
</dbReference>
<reference evidence="2 3" key="1">
    <citation type="submission" date="2023-07" db="EMBL/GenBank/DDBJ databases">
        <title>Sorghum-associated microbial communities from plants grown in Nebraska, USA.</title>
        <authorList>
            <person name="Schachtman D."/>
        </authorList>
    </citation>
    <scope>NUCLEOTIDE SEQUENCE [LARGE SCALE GENOMIC DNA]</scope>
    <source>
        <strain evidence="2 3">BE316</strain>
    </source>
</reference>
<proteinExistence type="predicted"/>